<feature type="region of interest" description="Disordered" evidence="6">
    <location>
        <begin position="121"/>
        <end position="446"/>
    </location>
</feature>
<dbReference type="InterPro" id="IPR056015">
    <property type="entry name" value="DUF7593"/>
</dbReference>
<dbReference type="GO" id="GO:0022626">
    <property type="term" value="C:cytosolic ribosome"/>
    <property type="evidence" value="ECO:0007669"/>
    <property type="project" value="UniProtKB-ARBA"/>
</dbReference>
<evidence type="ECO:0000259" key="7">
    <source>
        <dbReference type="Pfam" id="PF01248"/>
    </source>
</evidence>
<comment type="caution">
    <text evidence="10">The sequence shown here is derived from an EMBL/GenBank/DDBJ whole genome shotgun (WGS) entry which is preliminary data.</text>
</comment>
<dbReference type="InterPro" id="IPR036770">
    <property type="entry name" value="Ankyrin_rpt-contain_sf"/>
</dbReference>
<evidence type="ECO:0000256" key="2">
    <source>
        <dbReference type="ARBA" id="ARBA00022980"/>
    </source>
</evidence>
<feature type="domain" description="DUF7593" evidence="8">
    <location>
        <begin position="1188"/>
        <end position="1337"/>
    </location>
</feature>
<dbReference type="PANTHER" id="PTHR11843">
    <property type="entry name" value="40S RIBOSOMAL PROTEIN S12"/>
    <property type="match status" value="1"/>
</dbReference>
<dbReference type="PROSITE" id="PS01189">
    <property type="entry name" value="RIBOSOMAL_S12E"/>
    <property type="match status" value="1"/>
</dbReference>
<dbReference type="PROSITE" id="PS50297">
    <property type="entry name" value="ANK_REP_REGION"/>
    <property type="match status" value="2"/>
</dbReference>
<evidence type="ECO:0000313" key="11">
    <source>
        <dbReference type="Proteomes" id="UP000018001"/>
    </source>
</evidence>
<reference evidence="11" key="1">
    <citation type="journal article" date="2014" name="Genome Announc.">
        <title>Draft genome sequence of the formaldehyde-resistant fungus Byssochlamys spectabilis No. 5 (anamorph Paecilomyces variotii No. 5) (NBRC109023).</title>
        <authorList>
            <person name="Oka T."/>
            <person name="Ekino K."/>
            <person name="Fukuda K."/>
            <person name="Nomura Y."/>
        </authorList>
    </citation>
    <scope>NUCLEOTIDE SEQUENCE [LARGE SCALE GENOMIC DNA]</scope>
    <source>
        <strain evidence="11">No. 5 / NBRC 109023</strain>
    </source>
</reference>
<feature type="compositionally biased region" description="Basic and acidic residues" evidence="6">
    <location>
        <begin position="239"/>
        <end position="252"/>
    </location>
</feature>
<evidence type="ECO:0000256" key="5">
    <source>
        <dbReference type="RuleBase" id="RU000670"/>
    </source>
</evidence>
<feature type="compositionally biased region" description="Basic and acidic residues" evidence="6">
    <location>
        <begin position="150"/>
        <end position="169"/>
    </location>
</feature>
<evidence type="ECO:0000256" key="6">
    <source>
        <dbReference type="SAM" id="MobiDB-lite"/>
    </source>
</evidence>
<evidence type="ECO:0000256" key="4">
    <source>
        <dbReference type="PROSITE-ProRule" id="PRU00023"/>
    </source>
</evidence>
<evidence type="ECO:0000259" key="9">
    <source>
        <dbReference type="Pfam" id="PF24521"/>
    </source>
</evidence>
<feature type="compositionally biased region" description="Basic and acidic residues" evidence="6">
    <location>
        <begin position="957"/>
        <end position="1023"/>
    </location>
</feature>
<dbReference type="PROSITE" id="PS50088">
    <property type="entry name" value="ANK_REPEAT"/>
    <property type="match status" value="2"/>
</dbReference>
<feature type="domain" description="Ribosomal protein eL8/eL30/eS12/Gadd45" evidence="7">
    <location>
        <begin position="1432"/>
        <end position="1525"/>
    </location>
</feature>
<feature type="domain" description="KRIT1 ARM-repeats" evidence="9">
    <location>
        <begin position="617"/>
        <end position="766"/>
    </location>
</feature>
<dbReference type="HOGENOM" id="CLU_002229_1_0_1"/>
<feature type="compositionally biased region" description="Low complexity" evidence="6">
    <location>
        <begin position="400"/>
        <end position="413"/>
    </location>
</feature>
<dbReference type="eggNOG" id="KOG3406">
    <property type="taxonomic scope" value="Eukaryota"/>
</dbReference>
<dbReference type="InterPro" id="IPR056485">
    <property type="entry name" value="ARM_KRIT1"/>
</dbReference>
<feature type="compositionally biased region" description="Basic and acidic residues" evidence="6">
    <location>
        <begin position="268"/>
        <end position="286"/>
    </location>
</feature>
<dbReference type="InParanoid" id="V5G092"/>
<dbReference type="eggNOG" id="KOG0504">
    <property type="taxonomic scope" value="Eukaryota"/>
</dbReference>
<feature type="compositionally biased region" description="Basic and acidic residues" evidence="6">
    <location>
        <begin position="1051"/>
        <end position="1060"/>
    </location>
</feature>
<dbReference type="Gene3D" id="1.25.40.20">
    <property type="entry name" value="Ankyrin repeat-containing domain"/>
    <property type="match status" value="2"/>
</dbReference>
<dbReference type="Pfam" id="PF24513">
    <property type="entry name" value="DUF7593"/>
    <property type="match status" value="1"/>
</dbReference>
<dbReference type="Pfam" id="PF01248">
    <property type="entry name" value="Ribosomal_L7Ae"/>
    <property type="match status" value="1"/>
</dbReference>
<feature type="compositionally biased region" description="Basic and acidic residues" evidence="6">
    <location>
        <begin position="773"/>
        <end position="793"/>
    </location>
</feature>
<dbReference type="InterPro" id="IPR047860">
    <property type="entry name" value="Ribosomal_eS12_CS"/>
</dbReference>
<organism evidence="10 11">
    <name type="scientific">Byssochlamys spectabilis (strain No. 5 / NBRC 109023)</name>
    <name type="common">Paecilomyces variotii</name>
    <dbReference type="NCBI Taxonomy" id="1356009"/>
    <lineage>
        <taxon>Eukaryota</taxon>
        <taxon>Fungi</taxon>
        <taxon>Dikarya</taxon>
        <taxon>Ascomycota</taxon>
        <taxon>Pezizomycotina</taxon>
        <taxon>Eurotiomycetes</taxon>
        <taxon>Eurotiomycetidae</taxon>
        <taxon>Eurotiales</taxon>
        <taxon>Thermoascaceae</taxon>
        <taxon>Paecilomyces</taxon>
    </lineage>
</organism>
<sequence>MASQDTPPFLAETSSEQLDQEARLCLSVSAKNATATPRTVPPPGRTRWPLRENQLVVLATLETPSNRLLPLHHQFRPVEHASVLVPLPATSNCPPATTTLAATAPQNDERKLHISGATAMSDAEAAPSVPAASDVADTARSSKGPRLHSPRFDPPQRDPARGSPRKVDGPDDGVDVSSPKADSEAETIIQSGRESLSPEKKRKFIQPDQKRTQPGHEPVDTMEVDAAPTDAHLRKRKRMENDPRDGDDDASRRSGTQSRVASPSRAVVKTERTEEPHGVSDRIDRRHSSHVSLTSRAEKERRARKRSASEGVGDGDSESDRRVRPQRSVEPSRNGERKSTNTVSSSTRRVSDDRSISPTYRVHKRGASGPQLSSVDHRKKRAPPPLMTGRQRHSSEDRQSVSSSTSGSPLPSSHLRRLQSADTAAGSPAKQMAHKKQRDQNGRTRLARACAAQEVEAAKARHAERPEDLNVADNAGNTPLQIASLEGCAPIVKFLLDAGCEVDTKNIDRDTPLIDAVENGHLDVVKLLLAAGANPRMVNAEGDEPYELVPSDSEDYEEIRRVIAEAKANPHRRQRSDEHGANGYKETSRGVSAASPRDSPPVNGRSPPPMLHMSKRRTVRSEATRNDLLWTKATPENLREFAAKGDMAGVANILNVGQKADAESLLAAAKGGHDEVMQLLLGIGFADPDPDPVQNGYLKPGFNTPMLAAIGRGNLAVIRLLLAQPGFNPARRLFRDRYYFELARERRGDNWQEEYDILKQAYDDYIQARRMRKPDVRSPRRARDMEREKESKRAARRGSPSPVTSQRKAARSPPPNRHQESSAKEIRREKKRDGAGVQRDRSPHGGVRSKVSSARDGSHSEHSVPPSEADSVRSDSHRAKSAVSGRSHGDTGPSAHNEEAPKRRRLIAGRPPQDREKKKSSMLSDGGREEAPRPRPSHPASETAGDKLGVPSLKRSRSSDTSERSRSRDREHGRDSDELQKKKRRVSEGPQKEKVNGAAKRRGDSPAELHSRNSDNHTPDSARTKPPAADNTSTKVSAAAPARPSDSVPSVKEEKKKEAQVLEDIPMEVDKRADAEAEAKKAAEAEAEQRRIKEEAKKAEEERVAQEKRLAAEAEKARIAKEEEEAKEAAEKAARLAREKAEEEERKRKEAEQRRIRQAEDERQKRLEQERIRVAKLRKEQEEQEQRRRDALPNRLRMAANLVGSNDPRARSHAWLKQFMPVVTAKTRQIDPSCEQEMAEERWVPNFLVAPLLATNDLQLSQYASWEKRNATPTQRMNLWRVTRRILVQADDSDFLNLSFGQIMQKDCETRPKYFDMEHVFWVRLSDFMDLVPHIPHLHGLDIQLLKMHIDSEPTLGAPMTEPPQTNGHVFGVPHSETATDAHAPPNGLTNGYGPSRPSTYSDGEEVPVATADEVEVSADAGAGGQMSVLDALKGVLKISLIHDGLARGLREASKALDRRQAHMCVLNEGCEEEAYKKLVIALCSEHKIPLIKVPDGKLLGEWVGLCQLDREGNARKVVNCSCVVVRDWGEESQERSILLNYFQTEQ</sequence>
<evidence type="ECO:0000256" key="1">
    <source>
        <dbReference type="ARBA" id="ARBA00005824"/>
    </source>
</evidence>
<evidence type="ECO:0000256" key="3">
    <source>
        <dbReference type="ARBA" id="ARBA00023274"/>
    </source>
</evidence>
<evidence type="ECO:0000259" key="8">
    <source>
        <dbReference type="Pfam" id="PF24513"/>
    </source>
</evidence>
<feature type="compositionally biased region" description="Basic and acidic residues" evidence="6">
    <location>
        <begin position="1127"/>
        <end position="1165"/>
    </location>
</feature>
<feature type="region of interest" description="Disordered" evidence="6">
    <location>
        <begin position="565"/>
        <end position="619"/>
    </location>
</feature>
<keyword evidence="4" id="KW-0040">ANK repeat</keyword>
<proteinExistence type="inferred from homology"/>
<dbReference type="InterPro" id="IPR029064">
    <property type="entry name" value="Ribosomal_eL30-like_sf"/>
</dbReference>
<gene>
    <name evidence="10" type="ORF">PVAR5_6453</name>
</gene>
<keyword evidence="3 5" id="KW-0687">Ribonucleoprotein</keyword>
<dbReference type="Pfam" id="PF12796">
    <property type="entry name" value="Ank_2"/>
    <property type="match status" value="1"/>
</dbReference>
<dbReference type="OrthoDB" id="194358at2759"/>
<comment type="similarity">
    <text evidence="1 5">Belongs to the eukaryotic ribosomal protein eS12 family.</text>
</comment>
<dbReference type="Gene3D" id="3.30.1330.30">
    <property type="match status" value="1"/>
</dbReference>
<dbReference type="EMBL" id="BAUL01000214">
    <property type="protein sequence ID" value="GAD97773.1"/>
    <property type="molecule type" value="Genomic_DNA"/>
</dbReference>
<feature type="region of interest" description="Disordered" evidence="6">
    <location>
        <begin position="769"/>
        <end position="1165"/>
    </location>
</feature>
<feature type="compositionally biased region" description="Basic and acidic residues" evidence="6">
    <location>
        <begin position="1068"/>
        <end position="1121"/>
    </location>
</feature>
<keyword evidence="2 5" id="KW-0689">Ribosomal protein</keyword>
<dbReference type="GO" id="GO:0015935">
    <property type="term" value="C:small ribosomal subunit"/>
    <property type="evidence" value="ECO:0007669"/>
    <property type="project" value="UniProtKB-ARBA"/>
</dbReference>
<dbReference type="InterPro" id="IPR000530">
    <property type="entry name" value="Ribosomal_eS12"/>
</dbReference>
<protein>
    <recommendedName>
        <fullName evidence="5">40S ribosomal protein S12</fullName>
    </recommendedName>
</protein>
<evidence type="ECO:0000313" key="10">
    <source>
        <dbReference type="EMBL" id="GAD97773.1"/>
    </source>
</evidence>
<dbReference type="PRINTS" id="PR00972">
    <property type="entry name" value="RIBSOMALS12E"/>
</dbReference>
<keyword evidence="11" id="KW-1185">Reference proteome</keyword>
<feature type="repeat" description="ANK" evidence="4">
    <location>
        <begin position="508"/>
        <end position="540"/>
    </location>
</feature>
<feature type="compositionally biased region" description="Low complexity" evidence="6">
    <location>
        <begin position="121"/>
        <end position="136"/>
    </location>
</feature>
<accession>V5G092</accession>
<dbReference type="InterPro" id="IPR004038">
    <property type="entry name" value="Ribosomal_eL8/eL30/eS12/Gad45"/>
</dbReference>
<dbReference type="GO" id="GO:0003735">
    <property type="term" value="F:structural constituent of ribosome"/>
    <property type="evidence" value="ECO:0007669"/>
    <property type="project" value="InterPro"/>
</dbReference>
<feature type="repeat" description="ANK" evidence="4">
    <location>
        <begin position="475"/>
        <end position="507"/>
    </location>
</feature>
<feature type="compositionally biased region" description="Basic and acidic residues" evidence="6">
    <location>
        <begin position="817"/>
        <end position="843"/>
    </location>
</feature>
<dbReference type="SUPFAM" id="SSF48403">
    <property type="entry name" value="Ankyrin repeat"/>
    <property type="match status" value="1"/>
</dbReference>
<dbReference type="InterPro" id="IPR002110">
    <property type="entry name" value="Ankyrin_rpt"/>
</dbReference>
<dbReference type="Proteomes" id="UP000018001">
    <property type="component" value="Unassembled WGS sequence"/>
</dbReference>
<name>V5G092_BYSSN</name>
<dbReference type="Pfam" id="PF24521">
    <property type="entry name" value="Ank_KRIT1"/>
    <property type="match status" value="1"/>
</dbReference>
<dbReference type="SMART" id="SM00248">
    <property type="entry name" value="ANK"/>
    <property type="match status" value="5"/>
</dbReference>
<dbReference type="SUPFAM" id="SSF55315">
    <property type="entry name" value="L30e-like"/>
    <property type="match status" value="1"/>
</dbReference>
<dbReference type="FunFam" id="3.30.1330.30:FF:000005">
    <property type="entry name" value="40S ribosomal protein S12"/>
    <property type="match status" value="1"/>
</dbReference>
<dbReference type="GO" id="GO:0006412">
    <property type="term" value="P:translation"/>
    <property type="evidence" value="ECO:0007669"/>
    <property type="project" value="InterPro"/>
</dbReference>